<accession>A0A9P5K3E1</accession>
<gene>
    <name evidence="1" type="ORF">CGCSCA2_v007419</name>
</gene>
<dbReference type="EMBL" id="QPMT01000022">
    <property type="protein sequence ID" value="KAF4858179.1"/>
    <property type="molecule type" value="Genomic_DNA"/>
</dbReference>
<name>A0A9P5K3E1_COLSI</name>
<evidence type="ECO:0000313" key="2">
    <source>
        <dbReference type="Proteomes" id="UP000711996"/>
    </source>
</evidence>
<comment type="caution">
    <text evidence="1">The sequence shown here is derived from an EMBL/GenBank/DDBJ whole genome shotgun (WGS) entry which is preliminary data.</text>
</comment>
<evidence type="ECO:0000313" key="1">
    <source>
        <dbReference type="EMBL" id="KAF4858179.1"/>
    </source>
</evidence>
<reference evidence="1" key="1">
    <citation type="submission" date="2019-06" db="EMBL/GenBank/DDBJ databases">
        <authorList>
            <person name="Gan P."/>
            <person name="Shirasu K."/>
        </authorList>
    </citation>
    <scope>NUCLEOTIDE SEQUENCE [LARGE SCALE GENOMIC DNA]</scope>
    <source>
        <strain evidence="1">CAD2</strain>
    </source>
</reference>
<proteinExistence type="predicted"/>
<organism evidence="1 2">
    <name type="scientific">Colletotrichum siamense</name>
    <name type="common">Anthracnose fungus</name>
    <dbReference type="NCBI Taxonomy" id="690259"/>
    <lineage>
        <taxon>Eukaryota</taxon>
        <taxon>Fungi</taxon>
        <taxon>Dikarya</taxon>
        <taxon>Ascomycota</taxon>
        <taxon>Pezizomycotina</taxon>
        <taxon>Sordariomycetes</taxon>
        <taxon>Hypocreomycetidae</taxon>
        <taxon>Glomerellales</taxon>
        <taxon>Glomerellaceae</taxon>
        <taxon>Colletotrichum</taxon>
        <taxon>Colletotrichum gloeosporioides species complex</taxon>
    </lineage>
</organism>
<keyword evidence="2" id="KW-1185">Reference proteome</keyword>
<dbReference type="AlphaFoldDB" id="A0A9P5K3E1"/>
<protein>
    <submittedName>
        <fullName evidence="1">Uncharacterized protein</fullName>
    </submittedName>
</protein>
<dbReference type="Proteomes" id="UP000711996">
    <property type="component" value="Unassembled WGS sequence"/>
</dbReference>
<sequence length="157" mass="17394">MQLQLQLSGWPASTELERRREVVDNLVPYLSVILCLSQVSRQSWATKLVWGGSLMAATTSNRSSFSLCTPEYCFPVLSCCTSQRQTPIFRLLISLLSELPSPWLIKVAFALPIRTSYLSCPTGKFIILPSSSAPRSARSLKAVSLAQTRNPRSLFVA</sequence>